<dbReference type="Gene3D" id="2.60.40.10">
    <property type="entry name" value="Immunoglobulins"/>
    <property type="match status" value="2"/>
</dbReference>
<dbReference type="InterPro" id="IPR036116">
    <property type="entry name" value="FN3_sf"/>
</dbReference>
<keyword evidence="2" id="KW-1185">Reference proteome</keyword>
<gene>
    <name evidence="1" type="ORF">PACLA_8A007892</name>
</gene>
<dbReference type="InterPro" id="IPR003961">
    <property type="entry name" value="FN3_dom"/>
</dbReference>
<dbReference type="EMBL" id="CACRXK020020040">
    <property type="protein sequence ID" value="CAB4034342.1"/>
    <property type="molecule type" value="Genomic_DNA"/>
</dbReference>
<dbReference type="PROSITE" id="PS50853">
    <property type="entry name" value="FN3"/>
    <property type="match status" value="1"/>
</dbReference>
<name>A0A6S7L8X0_PARCT</name>
<organism evidence="1 2">
    <name type="scientific">Paramuricea clavata</name>
    <name type="common">Red gorgonian</name>
    <name type="synonym">Violescent sea-whip</name>
    <dbReference type="NCBI Taxonomy" id="317549"/>
    <lineage>
        <taxon>Eukaryota</taxon>
        <taxon>Metazoa</taxon>
        <taxon>Cnidaria</taxon>
        <taxon>Anthozoa</taxon>
        <taxon>Octocorallia</taxon>
        <taxon>Malacalcyonacea</taxon>
        <taxon>Plexauridae</taxon>
        <taxon>Paramuricea</taxon>
    </lineage>
</organism>
<dbReference type="InterPro" id="IPR013783">
    <property type="entry name" value="Ig-like_fold"/>
</dbReference>
<reference evidence="1" key="1">
    <citation type="submission" date="2020-04" db="EMBL/GenBank/DDBJ databases">
        <authorList>
            <person name="Alioto T."/>
            <person name="Alioto T."/>
            <person name="Gomez Garrido J."/>
        </authorList>
    </citation>
    <scope>NUCLEOTIDE SEQUENCE</scope>
    <source>
        <strain evidence="1">A484AB</strain>
    </source>
</reference>
<protein>
    <submittedName>
        <fullName evidence="1">Ephrin type-B receptor 1 isoform X3</fullName>
    </submittedName>
</protein>
<dbReference type="CDD" id="cd00063">
    <property type="entry name" value="FN3"/>
    <property type="match status" value="1"/>
</dbReference>
<keyword evidence="1" id="KW-0675">Receptor</keyword>
<dbReference type="Proteomes" id="UP001152795">
    <property type="component" value="Unassembled WGS sequence"/>
</dbReference>
<accession>A0A6S7L8X0</accession>
<dbReference type="OrthoDB" id="10485099at2759"/>
<dbReference type="SUPFAM" id="SSF49265">
    <property type="entry name" value="Fibronectin type III"/>
    <property type="match status" value="1"/>
</dbReference>
<evidence type="ECO:0000313" key="2">
    <source>
        <dbReference type="Proteomes" id="UP001152795"/>
    </source>
</evidence>
<sequence length="455" mass="51262">MAATLHGRCFLGMSFQVICVLATLVLFANADKGDTGIGQPRFTYIERYLVKIVYGKGENRTLYICCKTRFPQDHVLAKFSCGVLSKSMCPQFKIFSRCKTRGQQVYCEANGVHNRVTLEAYVAWFDGNTTVPLSDVATYVTNQSEIVPKSVSDVKIATNSQQGLEIRWTKYEYFYIDAEKYEYLIDCQPRENQRAKAFRKSVGITDSFLVTDSKNITAVCKYRCCVQVVNLVNSQPSEPTCRNITTSEQAPSAGPVISCANGTVPCPSVIKGTKRNITIPFELPSPEHQNGKIISHEVYYRSVVSRNFTKLVINGSQTEAVIMDAETGMSYYVFMKSCTEIGCSPISNTIRIPAVSLYQKAQHTFVTLAVPVGITVVVVVILVAIGCFFRRQYQHRRQKTLPTLNPVRFTLYRKIYTILRFTILYNMSNHIDYTTPDHTILSLSISYNTMLYLAI</sequence>
<dbReference type="AlphaFoldDB" id="A0A6S7L8X0"/>
<evidence type="ECO:0000313" key="1">
    <source>
        <dbReference type="EMBL" id="CAB4034342.1"/>
    </source>
</evidence>
<proteinExistence type="predicted"/>
<comment type="caution">
    <text evidence="1">The sequence shown here is derived from an EMBL/GenBank/DDBJ whole genome shotgun (WGS) entry which is preliminary data.</text>
</comment>